<organism evidence="3 4">
    <name type="scientific">Hirsutella minnesotensis 3608</name>
    <dbReference type="NCBI Taxonomy" id="1043627"/>
    <lineage>
        <taxon>Eukaryota</taxon>
        <taxon>Fungi</taxon>
        <taxon>Dikarya</taxon>
        <taxon>Ascomycota</taxon>
        <taxon>Pezizomycotina</taxon>
        <taxon>Sordariomycetes</taxon>
        <taxon>Hypocreomycetidae</taxon>
        <taxon>Hypocreales</taxon>
        <taxon>Ophiocordycipitaceae</taxon>
        <taxon>Hirsutella</taxon>
    </lineage>
</organism>
<dbReference type="PANTHER" id="PTHR33112:SF16">
    <property type="entry name" value="HETEROKARYON INCOMPATIBILITY DOMAIN-CONTAINING PROTEIN"/>
    <property type="match status" value="1"/>
</dbReference>
<dbReference type="PANTHER" id="PTHR33112">
    <property type="entry name" value="DOMAIN PROTEIN, PUTATIVE-RELATED"/>
    <property type="match status" value="1"/>
</dbReference>
<proteinExistence type="predicted"/>
<dbReference type="OrthoDB" id="2975793at2759"/>
<evidence type="ECO:0000259" key="2">
    <source>
        <dbReference type="Pfam" id="PF06985"/>
    </source>
</evidence>
<reference evidence="3 4" key="1">
    <citation type="journal article" date="2014" name="Genome Biol. Evol.">
        <title>Comparative genomics and transcriptomics analyses reveal divergent lifestyle features of nematode endoparasitic fungus Hirsutella minnesotensis.</title>
        <authorList>
            <person name="Lai Y."/>
            <person name="Liu K."/>
            <person name="Zhang X."/>
            <person name="Zhang X."/>
            <person name="Li K."/>
            <person name="Wang N."/>
            <person name="Shu C."/>
            <person name="Wu Y."/>
            <person name="Wang C."/>
            <person name="Bushley K.E."/>
            <person name="Xiang M."/>
            <person name="Liu X."/>
        </authorList>
    </citation>
    <scope>NUCLEOTIDE SEQUENCE [LARGE SCALE GENOMIC DNA]</scope>
    <source>
        <strain evidence="3 4">3608</strain>
    </source>
</reference>
<evidence type="ECO:0000256" key="1">
    <source>
        <dbReference type="SAM" id="MobiDB-lite"/>
    </source>
</evidence>
<dbReference type="AlphaFoldDB" id="A0A0F7ZH79"/>
<accession>A0A0F7ZH79</accession>
<dbReference type="InterPro" id="IPR010730">
    <property type="entry name" value="HET"/>
</dbReference>
<protein>
    <recommendedName>
        <fullName evidence="2">Heterokaryon incompatibility domain-containing protein</fullName>
    </recommendedName>
</protein>
<feature type="domain" description="Heterokaryon incompatibility" evidence="2">
    <location>
        <begin position="109"/>
        <end position="248"/>
    </location>
</feature>
<gene>
    <name evidence="3" type="ORF">HIM_08436</name>
</gene>
<feature type="region of interest" description="Disordered" evidence="1">
    <location>
        <begin position="1"/>
        <end position="21"/>
    </location>
</feature>
<sequence>MSASPRYRSREPQPPSKRHSLTDRLLGTFNQARKDTVASIQRRASSAAAAPVKNQSPIPRVRQWLDNCNADHALHCGGDADAEALTWRPPRLIDSVDRRLVLAKPTDRYAALSYVWGVAPLQLGSGSPAQLLRTNVDAYQLSLPDDDVPRTIIDAIWLAKKLGLRYIWVDKLCILQDDEQDWIEHVQNMAHVFANAHLTIVAAHGNADTGLVALDPRRPPRAPRAVVKDHEQLLLASKWMTRAWTLQERLYSRRAVYIFEDTVNWECHCELWEGSATSVMPASRGKRHECTIRMSSAAFGFQHPPWPDLDEYARIADLCRRHAARLYRNHAHPLPELRPDCLRHTAHVSRYCAVVATAGNHPTTGSVSPAVSAILVVDGRRAAADAVAETPPAARGPAAKRFEATHSFRIKPTVTWHLTNRSDRIKVENTGLQYRDLRSRKNQGAQLPPGWSRTGSQFRHDSDPLTVFKYPLPVQDAPEEGDYAPRHSDAALPGPLLSFSTTRAFLEVDYAISMVPRDRPNPPVAVGNIWGKNNRWIGEFRAHDGWLGVQSSNYDGEERLEFIAISTAMERRGSYVFSTDRFEENMDEDEIIDIVNVLWVERIAGIAYRRGIGHIVQKHWEAEAGDEVDVLLG</sequence>
<dbReference type="EMBL" id="KQ030551">
    <property type="protein sequence ID" value="KJZ72171.1"/>
    <property type="molecule type" value="Genomic_DNA"/>
</dbReference>
<dbReference type="Pfam" id="PF06985">
    <property type="entry name" value="HET"/>
    <property type="match status" value="1"/>
</dbReference>
<keyword evidence="4" id="KW-1185">Reference proteome</keyword>
<dbReference type="Proteomes" id="UP000054481">
    <property type="component" value="Unassembled WGS sequence"/>
</dbReference>
<evidence type="ECO:0000313" key="3">
    <source>
        <dbReference type="EMBL" id="KJZ72171.1"/>
    </source>
</evidence>
<name>A0A0F7ZH79_9HYPO</name>
<evidence type="ECO:0000313" key="4">
    <source>
        <dbReference type="Proteomes" id="UP000054481"/>
    </source>
</evidence>